<dbReference type="EMBL" id="JAFHAP010000002">
    <property type="protein sequence ID" value="MBN2908105.1"/>
    <property type="molecule type" value="Genomic_DNA"/>
</dbReference>
<sequence length="58" mass="6643">MARIKEGRAELHTTVDANLLKQIKLLAVEKDMKYGHLIEEGMKMVLEKYGKLSDLREG</sequence>
<evidence type="ECO:0000313" key="2">
    <source>
        <dbReference type="Proteomes" id="UP001177120"/>
    </source>
</evidence>
<gene>
    <name evidence="1" type="ORF">JQC72_01020</name>
</gene>
<comment type="caution">
    <text evidence="1">The sequence shown here is derived from an EMBL/GenBank/DDBJ whole genome shotgun (WGS) entry which is preliminary data.</text>
</comment>
<evidence type="ECO:0000313" key="1">
    <source>
        <dbReference type="EMBL" id="MBN2908105.1"/>
    </source>
</evidence>
<keyword evidence="2" id="KW-1185">Reference proteome</keyword>
<dbReference type="Proteomes" id="UP001177120">
    <property type="component" value="Unassembled WGS sequence"/>
</dbReference>
<proteinExistence type="predicted"/>
<reference evidence="1" key="1">
    <citation type="journal article" date="2024" name="Int. J. Syst. Evol. Microbiol.">
        <title>Polycladomyces zharkentensis sp. nov., a novel thermophilic cellulose- and starch-degrading member of the Bacillota from a geothermal aquifer in Kazakhstan.</title>
        <authorList>
            <person name="Mashzhan A."/>
            <person name="Kistaubayeva A."/>
            <person name="Javier-Lopez R."/>
            <person name="Bissenova U."/>
            <person name="Bissenbay A."/>
            <person name="Birkeland N.K."/>
        </authorList>
    </citation>
    <scope>NUCLEOTIDE SEQUENCE</scope>
    <source>
        <strain evidence="1">ZKZ2T</strain>
    </source>
</reference>
<evidence type="ECO:0008006" key="3">
    <source>
        <dbReference type="Google" id="ProtNLM"/>
    </source>
</evidence>
<protein>
    <recommendedName>
        <fullName evidence="3">Ribbon-helix-helix protein CopG domain-containing protein</fullName>
    </recommendedName>
</protein>
<name>A0ABS2WFC1_9BACL</name>
<dbReference type="RefSeq" id="WP_205492268.1">
    <property type="nucleotide sequence ID" value="NZ_JAFHAP010000002.1"/>
</dbReference>
<organism evidence="1 2">
    <name type="scientific">Polycladomyces zharkentensis</name>
    <dbReference type="NCBI Taxonomy" id="2807616"/>
    <lineage>
        <taxon>Bacteria</taxon>
        <taxon>Bacillati</taxon>
        <taxon>Bacillota</taxon>
        <taxon>Bacilli</taxon>
        <taxon>Bacillales</taxon>
        <taxon>Thermoactinomycetaceae</taxon>
        <taxon>Polycladomyces</taxon>
    </lineage>
</organism>
<accession>A0ABS2WFC1</accession>